<dbReference type="PANTHER" id="PTHR37524">
    <property type="entry name" value="RIBOSOMAL RNA LARGE SUBUNIT METHYLTRANSFERASE M"/>
    <property type="match status" value="1"/>
</dbReference>
<dbReference type="Pfam" id="PF01728">
    <property type="entry name" value="FtsJ"/>
    <property type="match status" value="1"/>
</dbReference>
<evidence type="ECO:0000259" key="1">
    <source>
        <dbReference type="Pfam" id="PF01728"/>
    </source>
</evidence>
<dbReference type="CDD" id="cd02440">
    <property type="entry name" value="AdoMet_MTases"/>
    <property type="match status" value="1"/>
</dbReference>
<keyword evidence="3" id="KW-1185">Reference proteome</keyword>
<dbReference type="Gene3D" id="3.40.50.150">
    <property type="entry name" value="Vaccinia Virus protein VP39"/>
    <property type="match status" value="1"/>
</dbReference>
<evidence type="ECO:0000313" key="2">
    <source>
        <dbReference type="EMBL" id="MFC7750790.1"/>
    </source>
</evidence>
<protein>
    <submittedName>
        <fullName evidence="2">SAM-dependent methyltransferase</fullName>
    </submittedName>
</protein>
<dbReference type="Proteomes" id="UP001596528">
    <property type="component" value="Unassembled WGS sequence"/>
</dbReference>
<dbReference type="GO" id="GO:0032259">
    <property type="term" value="P:methylation"/>
    <property type="evidence" value="ECO:0007669"/>
    <property type="project" value="UniProtKB-KW"/>
</dbReference>
<dbReference type="RefSeq" id="WP_138789126.1">
    <property type="nucleotide sequence ID" value="NZ_JBHTGQ010000028.1"/>
</dbReference>
<proteinExistence type="predicted"/>
<reference evidence="3" key="1">
    <citation type="journal article" date="2019" name="Int. J. Syst. Evol. Microbiol.">
        <title>The Global Catalogue of Microorganisms (GCM) 10K type strain sequencing project: providing services to taxonomists for standard genome sequencing and annotation.</title>
        <authorList>
            <consortium name="The Broad Institute Genomics Platform"/>
            <consortium name="The Broad Institute Genome Sequencing Center for Infectious Disease"/>
            <person name="Wu L."/>
            <person name="Ma J."/>
        </authorList>
    </citation>
    <scope>NUCLEOTIDE SEQUENCE [LARGE SCALE GENOMIC DNA]</scope>
    <source>
        <strain evidence="3">JCM 18657</strain>
    </source>
</reference>
<comment type="caution">
    <text evidence="2">The sequence shown here is derived from an EMBL/GenBank/DDBJ whole genome shotgun (WGS) entry which is preliminary data.</text>
</comment>
<dbReference type="GO" id="GO:0008168">
    <property type="term" value="F:methyltransferase activity"/>
    <property type="evidence" value="ECO:0007669"/>
    <property type="project" value="UniProtKB-KW"/>
</dbReference>
<keyword evidence="2" id="KW-0489">Methyltransferase</keyword>
<accession>A0ABW2V6V2</accession>
<dbReference type="InterPro" id="IPR029063">
    <property type="entry name" value="SAM-dependent_MTases_sf"/>
</dbReference>
<organism evidence="2 3">
    <name type="scientific">Paenibacillus thermoaerophilus</name>
    <dbReference type="NCBI Taxonomy" id="1215385"/>
    <lineage>
        <taxon>Bacteria</taxon>
        <taxon>Bacillati</taxon>
        <taxon>Bacillota</taxon>
        <taxon>Bacilli</taxon>
        <taxon>Bacillales</taxon>
        <taxon>Paenibacillaceae</taxon>
        <taxon>Paenibacillus</taxon>
    </lineage>
</organism>
<feature type="domain" description="Ribosomal RNA methyltransferase FtsJ" evidence="1">
    <location>
        <begin position="192"/>
        <end position="282"/>
    </location>
</feature>
<evidence type="ECO:0000313" key="3">
    <source>
        <dbReference type="Proteomes" id="UP001596528"/>
    </source>
</evidence>
<keyword evidence="2" id="KW-0808">Transferase</keyword>
<gene>
    <name evidence="2" type="ORF">ACFQWB_12755</name>
</gene>
<dbReference type="PANTHER" id="PTHR37524:SF2">
    <property type="entry name" value="RIBOSOMAL RNA METHYLTRANSFERASE FTSJ DOMAIN-CONTAINING PROTEIN"/>
    <property type="match status" value="1"/>
</dbReference>
<dbReference type="EMBL" id="JBHTGQ010000028">
    <property type="protein sequence ID" value="MFC7750790.1"/>
    <property type="molecule type" value="Genomic_DNA"/>
</dbReference>
<name>A0ABW2V6V2_9BACL</name>
<dbReference type="InterPro" id="IPR002877">
    <property type="entry name" value="RNA_MeTrfase_FtsJ_dom"/>
</dbReference>
<dbReference type="SUPFAM" id="SSF53335">
    <property type="entry name" value="S-adenosyl-L-methionine-dependent methyltransferases"/>
    <property type="match status" value="1"/>
</dbReference>
<sequence length="355" mass="38994">MAAGESMTGGAAVSRWIGSANAGYARYAQQELVARFGEVGFQELIPGELFLASIRRSEADVARLLRGNEPVFLRHIHPVQTEFPASRGEEDLLRLQQWLESAGPAISPGDRVGVQARRKPETEYGYTPYAVKEALDRVLTERFAAEPVISGPDKVVSVYMGESSVYAGVSAASDNLSDWNGGMIRFKREDGFISRAKFKLLEAEVRFGLDWSAYSRAVDLGAAPGGWTSLLLERGLRVTAIDPGELDPSLTGHPNLTYHRRKAGEVKMERAAYDLLVSDMSWDPRQSAKLVAEIAPAIRPGGTALMTLKLLRGKPFQSMREVEGILAPALRIVKAKQLFHNRDELTLLLTRPSDS</sequence>